<feature type="compositionally biased region" description="Polar residues" evidence="5">
    <location>
        <begin position="597"/>
        <end position="606"/>
    </location>
</feature>
<protein>
    <recommendedName>
        <fullName evidence="10">Chemotaxis protein</fullName>
    </recommendedName>
</protein>
<dbReference type="Pfam" id="PF12729">
    <property type="entry name" value="4HB_MCP_1"/>
    <property type="match status" value="1"/>
</dbReference>
<dbReference type="PANTHER" id="PTHR43531">
    <property type="entry name" value="PROTEIN ICFG"/>
    <property type="match status" value="1"/>
</dbReference>
<dbReference type="InterPro" id="IPR024478">
    <property type="entry name" value="HlyB_4HB_MCP"/>
</dbReference>
<dbReference type="AlphaFoldDB" id="A0A8H8WTY2"/>
<evidence type="ECO:0000256" key="2">
    <source>
        <dbReference type="ARBA" id="ARBA00029447"/>
    </source>
</evidence>
<keyword evidence="3" id="KW-0807">Transducer</keyword>
<dbReference type="SUPFAM" id="SSF58104">
    <property type="entry name" value="Methyl-accepting chemotaxis protein (MCP) signaling domain"/>
    <property type="match status" value="1"/>
</dbReference>
<evidence type="ECO:0000259" key="7">
    <source>
        <dbReference type="PROSITE" id="PS50885"/>
    </source>
</evidence>
<dbReference type="Proteomes" id="UP000663508">
    <property type="component" value="Chromosome"/>
</dbReference>
<dbReference type="PANTHER" id="PTHR43531:SF11">
    <property type="entry name" value="METHYL-ACCEPTING CHEMOTAXIS PROTEIN 3"/>
    <property type="match status" value="1"/>
</dbReference>
<feature type="domain" description="HAMP" evidence="7">
    <location>
        <begin position="530"/>
        <end position="580"/>
    </location>
</feature>
<dbReference type="Pfam" id="PF00672">
    <property type="entry name" value="HAMP"/>
    <property type="match status" value="1"/>
</dbReference>
<dbReference type="KEGG" id="mind:mvi_28440"/>
<feature type="compositionally biased region" description="Low complexity" evidence="5">
    <location>
        <begin position="607"/>
        <end position="626"/>
    </location>
</feature>
<keyword evidence="4" id="KW-0175">Coiled coil</keyword>
<dbReference type="PROSITE" id="PS50111">
    <property type="entry name" value="CHEMOTAXIS_TRANSDUC_2"/>
    <property type="match status" value="1"/>
</dbReference>
<dbReference type="Gene3D" id="1.10.287.950">
    <property type="entry name" value="Methyl-accepting chemotaxis protein"/>
    <property type="match status" value="1"/>
</dbReference>
<evidence type="ECO:0000313" key="8">
    <source>
        <dbReference type="EMBL" id="BCM84383.1"/>
    </source>
</evidence>
<evidence type="ECO:0000256" key="3">
    <source>
        <dbReference type="PROSITE-ProRule" id="PRU00284"/>
    </source>
</evidence>
<evidence type="ECO:0000256" key="5">
    <source>
        <dbReference type="SAM" id="MobiDB-lite"/>
    </source>
</evidence>
<feature type="domain" description="HAMP" evidence="7">
    <location>
        <begin position="333"/>
        <end position="385"/>
    </location>
</feature>
<dbReference type="GO" id="GO:0006935">
    <property type="term" value="P:chemotaxis"/>
    <property type="evidence" value="ECO:0007669"/>
    <property type="project" value="UniProtKB-KW"/>
</dbReference>
<evidence type="ECO:0000256" key="4">
    <source>
        <dbReference type="SAM" id="Coils"/>
    </source>
</evidence>
<comment type="similarity">
    <text evidence="2">Belongs to the methyl-accepting chemotaxis (MCP) protein family.</text>
</comment>
<feature type="domain" description="HAMP" evidence="7">
    <location>
        <begin position="413"/>
        <end position="463"/>
    </location>
</feature>
<dbReference type="Gene3D" id="6.10.340.10">
    <property type="match status" value="1"/>
</dbReference>
<dbReference type="PROSITE" id="PS50885">
    <property type="entry name" value="HAMP"/>
    <property type="match status" value="3"/>
</dbReference>
<reference evidence="8" key="1">
    <citation type="submission" date="2020-11" db="EMBL/GenBank/DDBJ databases">
        <title>Complete genome sequence of a novel pathogenic Methylobacterium strain isolated from rice in Vietnam.</title>
        <authorList>
            <person name="Lai K."/>
            <person name="Okazaki S."/>
            <person name="Higashi K."/>
            <person name="Mori H."/>
            <person name="Toyoda A."/>
            <person name="Kurokawa K."/>
        </authorList>
    </citation>
    <scope>NUCLEOTIDE SEQUENCE</scope>
    <source>
        <strain evidence="8">VL1</strain>
    </source>
</reference>
<organism evidence="8 9">
    <name type="scientific">Methylobacterium indicum</name>
    <dbReference type="NCBI Taxonomy" id="1775910"/>
    <lineage>
        <taxon>Bacteria</taxon>
        <taxon>Pseudomonadati</taxon>
        <taxon>Pseudomonadota</taxon>
        <taxon>Alphaproteobacteria</taxon>
        <taxon>Hyphomicrobiales</taxon>
        <taxon>Methylobacteriaceae</taxon>
        <taxon>Methylobacterium</taxon>
    </lineage>
</organism>
<dbReference type="EMBL" id="AP024145">
    <property type="protein sequence ID" value="BCM84383.1"/>
    <property type="molecule type" value="Genomic_DNA"/>
</dbReference>
<feature type="domain" description="Methyl-accepting transducer" evidence="6">
    <location>
        <begin position="585"/>
        <end position="800"/>
    </location>
</feature>
<feature type="compositionally biased region" description="Polar residues" evidence="5">
    <location>
        <begin position="628"/>
        <end position="643"/>
    </location>
</feature>
<dbReference type="RefSeq" id="WP_207183241.1">
    <property type="nucleotide sequence ID" value="NZ_AP024145.1"/>
</dbReference>
<dbReference type="GO" id="GO:0004888">
    <property type="term" value="F:transmembrane signaling receptor activity"/>
    <property type="evidence" value="ECO:0007669"/>
    <property type="project" value="TreeGrafter"/>
</dbReference>
<dbReference type="InterPro" id="IPR051310">
    <property type="entry name" value="MCP_chemotaxis"/>
</dbReference>
<proteinExistence type="inferred from homology"/>
<feature type="coiled-coil region" evidence="4">
    <location>
        <begin position="771"/>
        <end position="809"/>
    </location>
</feature>
<gene>
    <name evidence="8" type="ORF">mvi_28440</name>
</gene>
<dbReference type="GO" id="GO:0005886">
    <property type="term" value="C:plasma membrane"/>
    <property type="evidence" value="ECO:0007669"/>
    <property type="project" value="TreeGrafter"/>
</dbReference>
<dbReference type="InterPro" id="IPR003660">
    <property type="entry name" value="HAMP_dom"/>
</dbReference>
<feature type="region of interest" description="Disordered" evidence="5">
    <location>
        <begin position="597"/>
        <end position="647"/>
    </location>
</feature>
<feature type="compositionally biased region" description="Low complexity" evidence="5">
    <location>
        <begin position="839"/>
        <end position="855"/>
    </location>
</feature>
<accession>A0A8H8WTY2</accession>
<dbReference type="SMART" id="SM00283">
    <property type="entry name" value="MA"/>
    <property type="match status" value="1"/>
</dbReference>
<dbReference type="GO" id="GO:0007165">
    <property type="term" value="P:signal transduction"/>
    <property type="evidence" value="ECO:0007669"/>
    <property type="project" value="UniProtKB-KW"/>
</dbReference>
<dbReference type="InterPro" id="IPR004089">
    <property type="entry name" value="MCPsignal_dom"/>
</dbReference>
<name>A0A8H8WTY2_9HYPH</name>
<evidence type="ECO:0000313" key="9">
    <source>
        <dbReference type="Proteomes" id="UP000663508"/>
    </source>
</evidence>
<sequence>MRVTIKFKLAAGFGAILVLVGVAGGVGYQRLSASNEATAFIVSRADLQNLVLDAKAQAIRGVSNVRAMVVSTDETQMADFAKRAADNRTDAMNGLAKAKEFIQTEEGRRLLADVLAKYDRQRELAAKVQELTRANVVVKAWGEINGAGRPALNSLRGEAEGLMQRAAAQNAGDLMQAVFGFQNRAERAWGQLQAATGATSVAILDERVAAARATRDEVAKTLDAVMRLAAAQGVAGDALRARAEAWFDSFRKALALVETGSTLRATDLTSGEYAAASTAANRAFDALVEFQNRRMAEAVLRTKSEAADAQTILIGTVATALLLGLGLASWLALSISRGLTRAVFLADAVALGDLGQRIEATSRDEIGDLVGAMARMTTNLRATADLADEVARGNLAVEAKPLSDKDTMGLALSRMIANLRATADLADEVARGNLSVEAKPMSDKDMMGLALSRMIANLRATADLADEVARGNLSVEAKPMSDKDMMGLALSRMIANLRATADLADEVARGNLSVDAKPMSDKDAMGLALGRMIANLRATAAVAEAIAAGDLTVEAKPVSDKDAMGLALQTMLSRLRAIVSEALSAAGNVSAGSQELSASAEQLSQGSTEQASSTEEASASMEEMAANVRQNAENASQTETIARQSARDAEASGAAVGRAVEAMQTIAQKITIVQEIARQTDLLALNAAVEAARAGEHGRGFAVVASEVRKLAERSQTAAAEIGTLSADSVKVAREAGEMLGRLVPDIKRTAGLVEEITAACREQDVGSAQINQAIQQLDKVTQQNASASEQVSATSEELAAQAEQLQATIAYFRIGEGEAQTDAAVGQLRSTAARMAAPVKAPAKTQAKTPAKPQGRVAAKATVSRPAPSGGFAFDLGEDDEDGAFKRSA</sequence>
<evidence type="ECO:0000259" key="6">
    <source>
        <dbReference type="PROSITE" id="PS50111"/>
    </source>
</evidence>
<dbReference type="Pfam" id="PF00015">
    <property type="entry name" value="MCPsignal"/>
    <property type="match status" value="1"/>
</dbReference>
<keyword evidence="1" id="KW-0145">Chemotaxis</keyword>
<feature type="region of interest" description="Disordered" evidence="5">
    <location>
        <begin position="839"/>
        <end position="890"/>
    </location>
</feature>
<evidence type="ECO:0000256" key="1">
    <source>
        <dbReference type="ARBA" id="ARBA00022500"/>
    </source>
</evidence>
<dbReference type="CDD" id="cd06225">
    <property type="entry name" value="HAMP"/>
    <property type="match status" value="1"/>
</dbReference>
<evidence type="ECO:0008006" key="10">
    <source>
        <dbReference type="Google" id="ProtNLM"/>
    </source>
</evidence>
<dbReference type="SMART" id="SM00304">
    <property type="entry name" value="HAMP"/>
    <property type="match status" value="3"/>
</dbReference>